<comment type="catalytic activity">
    <reaction evidence="7">
        <text>ATP + H2O = ADP + phosphate + H(+)</text>
        <dbReference type="Rhea" id="RHEA:13065"/>
        <dbReference type="ChEBI" id="CHEBI:15377"/>
        <dbReference type="ChEBI" id="CHEBI:15378"/>
        <dbReference type="ChEBI" id="CHEBI:30616"/>
        <dbReference type="ChEBI" id="CHEBI:43474"/>
        <dbReference type="ChEBI" id="CHEBI:456216"/>
    </reaction>
</comment>
<dbReference type="OMA" id="PNIMVGM"/>
<dbReference type="InterPro" id="IPR043129">
    <property type="entry name" value="ATPase_NBD"/>
</dbReference>
<keyword evidence="4" id="KW-0547">Nucleotide-binding</keyword>
<evidence type="ECO:0000256" key="8">
    <source>
        <dbReference type="RuleBase" id="RU000487"/>
    </source>
</evidence>
<dbReference type="GO" id="GO:0005524">
    <property type="term" value="F:ATP binding"/>
    <property type="evidence" value="ECO:0007669"/>
    <property type="project" value="UniProtKB-KW"/>
</dbReference>
<dbReference type="PROSITE" id="PS01132">
    <property type="entry name" value="ACTINS_ACT_LIKE"/>
    <property type="match status" value="1"/>
</dbReference>
<dbReference type="InterPro" id="IPR004000">
    <property type="entry name" value="Actin"/>
</dbReference>
<keyword evidence="3" id="KW-0963">Cytoplasm</keyword>
<dbReference type="FunFam" id="3.90.640.10:FF:000007">
    <property type="entry name" value="Actin like 7B"/>
    <property type="match status" value="1"/>
</dbReference>
<protein>
    <submittedName>
        <fullName evidence="9">Actin, putative</fullName>
    </submittedName>
</protein>
<dbReference type="Proteomes" id="UP000051952">
    <property type="component" value="Unassembled WGS sequence"/>
</dbReference>
<dbReference type="AlphaFoldDB" id="A0A0S4JSR2"/>
<evidence type="ECO:0000256" key="3">
    <source>
        <dbReference type="ARBA" id="ARBA00022490"/>
    </source>
</evidence>
<gene>
    <name evidence="9" type="ORF">BSAL_45355</name>
</gene>
<comment type="similarity">
    <text evidence="8">Belongs to the actin family.</text>
</comment>
<comment type="subcellular location">
    <subcellularLocation>
        <location evidence="2">Cytoplasm</location>
        <location evidence="2">Cytoskeleton</location>
    </subcellularLocation>
</comment>
<dbReference type="OrthoDB" id="6043244at2759"/>
<dbReference type="InterPro" id="IPR020902">
    <property type="entry name" value="Actin/actin-like_CS"/>
</dbReference>
<evidence type="ECO:0000256" key="5">
    <source>
        <dbReference type="ARBA" id="ARBA00022840"/>
    </source>
</evidence>
<evidence type="ECO:0000256" key="4">
    <source>
        <dbReference type="ARBA" id="ARBA00022741"/>
    </source>
</evidence>
<dbReference type="GO" id="GO:0005856">
    <property type="term" value="C:cytoskeleton"/>
    <property type="evidence" value="ECO:0007669"/>
    <property type="project" value="UniProtKB-SubCell"/>
</dbReference>
<sequence>MAEDEQTSIVCDNGSGMVKAGFSGDDAPRHVFPSIVGRPKNEQAMMGGSNKKLFVGDEAQARRGVLTLKYPIEHGIVTNWDDMEKIWHHTFYNELRVNPESHNVMLTEAPMNPKQNREKMTQIMFETFNVPSMYVGIQAVLSLYSSGRTTGIVLDAGDGVTHTVPIYEGYSLPHAIMRVDMAGRDLTEYMMKLLMEDGYTFTTTAEKEIVRSIKEQLCYVALDFEEEMTNSAKSGSEEEFQLPDGSSMMVRTQRFRCPEALFKPSLIGLEAPGFHEMTYNSINKCDIDVRRDLYQNIVLSGGTTMFKNLPERLGKDIGNLAPSSIKPKVVAPPERKYSVWIGGSILSSLTTFQTMWIKKHEYEESGATIVHNKCF</sequence>
<evidence type="ECO:0000256" key="6">
    <source>
        <dbReference type="ARBA" id="ARBA00023212"/>
    </source>
</evidence>
<evidence type="ECO:0000256" key="2">
    <source>
        <dbReference type="ARBA" id="ARBA00004245"/>
    </source>
</evidence>
<dbReference type="PROSITE" id="PS00432">
    <property type="entry name" value="ACTINS_2"/>
    <property type="match status" value="1"/>
</dbReference>
<name>A0A0S4JSR2_BODSA</name>
<dbReference type="Gene3D" id="3.90.640.10">
    <property type="entry name" value="Actin, Chain A, domain 4"/>
    <property type="match status" value="1"/>
</dbReference>
<keyword evidence="6" id="KW-0206">Cytoskeleton</keyword>
<dbReference type="Pfam" id="PF00022">
    <property type="entry name" value="Actin"/>
    <property type="match status" value="1"/>
</dbReference>
<proteinExistence type="inferred from homology"/>
<dbReference type="GO" id="GO:0005737">
    <property type="term" value="C:cytoplasm"/>
    <property type="evidence" value="ECO:0007669"/>
    <property type="project" value="UniProtKB-ARBA"/>
</dbReference>
<dbReference type="FunFam" id="3.30.420.40:FF:000205">
    <property type="entry name" value="Actin, alpha skeletal muscle"/>
    <property type="match status" value="1"/>
</dbReference>
<reference evidence="10" key="1">
    <citation type="submission" date="2015-09" db="EMBL/GenBank/DDBJ databases">
        <authorList>
            <consortium name="Pathogen Informatics"/>
        </authorList>
    </citation>
    <scope>NUCLEOTIDE SEQUENCE [LARGE SCALE GENOMIC DNA]</scope>
    <source>
        <strain evidence="10">Lake Konstanz</strain>
    </source>
</reference>
<evidence type="ECO:0000256" key="7">
    <source>
        <dbReference type="ARBA" id="ARBA00049360"/>
    </source>
</evidence>
<dbReference type="EMBL" id="CYKH01002202">
    <property type="protein sequence ID" value="CUG93860.1"/>
    <property type="molecule type" value="Genomic_DNA"/>
</dbReference>
<dbReference type="InterPro" id="IPR004001">
    <property type="entry name" value="Actin_CS"/>
</dbReference>
<dbReference type="PANTHER" id="PTHR11937">
    <property type="entry name" value="ACTIN"/>
    <property type="match status" value="1"/>
</dbReference>
<keyword evidence="5" id="KW-0067">ATP-binding</keyword>
<accession>A0A0S4JSR2</accession>
<organism evidence="9 10">
    <name type="scientific">Bodo saltans</name>
    <name type="common">Flagellated protozoan</name>
    <dbReference type="NCBI Taxonomy" id="75058"/>
    <lineage>
        <taxon>Eukaryota</taxon>
        <taxon>Discoba</taxon>
        <taxon>Euglenozoa</taxon>
        <taxon>Kinetoplastea</taxon>
        <taxon>Metakinetoplastina</taxon>
        <taxon>Eubodonida</taxon>
        <taxon>Bodonidae</taxon>
        <taxon>Bodo</taxon>
    </lineage>
</organism>
<dbReference type="FunFam" id="3.30.420.40:FF:000018">
    <property type="entry name" value="Actin-like protein (Centractin)"/>
    <property type="match status" value="1"/>
</dbReference>
<evidence type="ECO:0000256" key="1">
    <source>
        <dbReference type="ARBA" id="ARBA00003520"/>
    </source>
</evidence>
<evidence type="ECO:0000313" key="9">
    <source>
        <dbReference type="EMBL" id="CUG93860.1"/>
    </source>
</evidence>
<dbReference type="SMART" id="SM00268">
    <property type="entry name" value="ACTIN"/>
    <property type="match status" value="1"/>
</dbReference>
<dbReference type="PROSITE" id="PS00406">
    <property type="entry name" value="ACTINS_1"/>
    <property type="match status" value="1"/>
</dbReference>
<dbReference type="SUPFAM" id="SSF53067">
    <property type="entry name" value="Actin-like ATPase domain"/>
    <property type="match status" value="2"/>
</dbReference>
<keyword evidence="10" id="KW-1185">Reference proteome</keyword>
<comment type="function">
    <text evidence="1">Actins are highly conserved proteins that are involved in various types of cell motility and are ubiquitously expressed in all eukaryotic cells.</text>
</comment>
<dbReference type="GO" id="GO:0120025">
    <property type="term" value="C:plasma membrane bounded cell projection"/>
    <property type="evidence" value="ECO:0007669"/>
    <property type="project" value="UniProtKB-ARBA"/>
</dbReference>
<evidence type="ECO:0000313" key="10">
    <source>
        <dbReference type="Proteomes" id="UP000051952"/>
    </source>
</evidence>
<dbReference type="Gene3D" id="3.30.420.40">
    <property type="match status" value="2"/>
</dbReference>
<dbReference type="PRINTS" id="PR00190">
    <property type="entry name" value="ACTIN"/>
</dbReference>
<dbReference type="VEuPathDB" id="TriTrypDB:BSAL_45355"/>